<organism evidence="4 5">
    <name type="scientific">Adineta steineri</name>
    <dbReference type="NCBI Taxonomy" id="433720"/>
    <lineage>
        <taxon>Eukaryota</taxon>
        <taxon>Metazoa</taxon>
        <taxon>Spiralia</taxon>
        <taxon>Gnathifera</taxon>
        <taxon>Rotifera</taxon>
        <taxon>Eurotatoria</taxon>
        <taxon>Bdelloidea</taxon>
        <taxon>Adinetida</taxon>
        <taxon>Adinetidae</taxon>
        <taxon>Adineta</taxon>
    </lineage>
</organism>
<keyword evidence="3" id="KW-0472">Membrane</keyword>
<gene>
    <name evidence="4" type="ORF">JYZ213_LOCUS5304</name>
</gene>
<dbReference type="PRINTS" id="PR00081">
    <property type="entry name" value="GDHRDH"/>
</dbReference>
<comment type="similarity">
    <text evidence="2">Belongs to the short-chain dehydrogenases/reductases (SDR) family.</text>
</comment>
<dbReference type="GO" id="GO:0016491">
    <property type="term" value="F:oxidoreductase activity"/>
    <property type="evidence" value="ECO:0007669"/>
    <property type="project" value="UniProtKB-KW"/>
</dbReference>
<dbReference type="InterPro" id="IPR036291">
    <property type="entry name" value="NAD(P)-bd_dom_sf"/>
</dbReference>
<protein>
    <submittedName>
        <fullName evidence="4">Uncharacterized protein</fullName>
    </submittedName>
</protein>
<dbReference type="EMBL" id="CAJNOG010000031">
    <property type="protein sequence ID" value="CAF0801924.1"/>
    <property type="molecule type" value="Genomic_DNA"/>
</dbReference>
<dbReference type="SUPFAM" id="SSF51735">
    <property type="entry name" value="NAD(P)-binding Rossmann-fold domains"/>
    <property type="match status" value="1"/>
</dbReference>
<evidence type="ECO:0000256" key="3">
    <source>
        <dbReference type="SAM" id="Phobius"/>
    </source>
</evidence>
<feature type="transmembrane region" description="Helical" evidence="3">
    <location>
        <begin position="38"/>
        <end position="63"/>
    </location>
</feature>
<dbReference type="PANTHER" id="PTHR43157">
    <property type="entry name" value="PHOSPHATIDYLINOSITOL-GLYCAN BIOSYNTHESIS CLASS F PROTEIN-RELATED"/>
    <property type="match status" value="1"/>
</dbReference>
<dbReference type="Proteomes" id="UP000663845">
    <property type="component" value="Unassembled WGS sequence"/>
</dbReference>
<reference evidence="4" key="1">
    <citation type="submission" date="2021-02" db="EMBL/GenBank/DDBJ databases">
        <authorList>
            <person name="Nowell W R."/>
        </authorList>
    </citation>
    <scope>NUCLEOTIDE SEQUENCE</scope>
</reference>
<accession>A0A813SKJ0</accession>
<evidence type="ECO:0000313" key="4">
    <source>
        <dbReference type="EMBL" id="CAF0801924.1"/>
    </source>
</evidence>
<dbReference type="AlphaFoldDB" id="A0A813SKJ0"/>
<dbReference type="InterPro" id="IPR002347">
    <property type="entry name" value="SDR_fam"/>
</dbReference>
<dbReference type="Gene3D" id="3.40.50.720">
    <property type="entry name" value="NAD(P)-binding Rossmann-like Domain"/>
    <property type="match status" value="1"/>
</dbReference>
<evidence type="ECO:0000256" key="2">
    <source>
        <dbReference type="RuleBase" id="RU000363"/>
    </source>
</evidence>
<keyword evidence="3" id="KW-0812">Transmembrane</keyword>
<comment type="caution">
    <text evidence="4">The sequence shown here is derived from an EMBL/GenBank/DDBJ whole genome shotgun (WGS) entry which is preliminary data.</text>
</comment>
<evidence type="ECO:0000256" key="1">
    <source>
        <dbReference type="ARBA" id="ARBA00023002"/>
    </source>
</evidence>
<name>A0A813SKJ0_9BILA</name>
<sequence>MRLHPIFFEPEVHSSIFLLTNIIGSIFIRLIIHSWPLSLFWSIFYIILIFLINHALAAGRYYLPIKNLRDQTVIVTGAASGIGRVSALSFAKLGARVIIGIRGQERAEKIAKQLSKESNNGTVIGYDLDLSSLENVKKFAEKIDHVDILLNNAGTMPGTYSETVDGIEQQFATNYIGHFYLTQLLLPLLTNGRVVNVSSLVHHAVPSTGIDYSFSKLKHKYDHIQAYAFSKIAQIYHASELTRRYGIKAYSLHPGTVMNTNLNIHKSVVERFILLLLSAVGKTVEQGAMTSLYCALSNDAKPGHFHSNCQVRRASKLALDARRAEECWDESEKLINEKIKS</sequence>
<dbReference type="PANTHER" id="PTHR43157:SF31">
    <property type="entry name" value="PHOSPHATIDYLINOSITOL-GLYCAN BIOSYNTHESIS CLASS F PROTEIN"/>
    <property type="match status" value="1"/>
</dbReference>
<keyword evidence="3" id="KW-1133">Transmembrane helix</keyword>
<proteinExistence type="inferred from homology"/>
<dbReference type="PRINTS" id="PR00080">
    <property type="entry name" value="SDRFAMILY"/>
</dbReference>
<evidence type="ECO:0000313" key="5">
    <source>
        <dbReference type="Proteomes" id="UP000663845"/>
    </source>
</evidence>
<feature type="transmembrane region" description="Helical" evidence="3">
    <location>
        <begin position="12"/>
        <end position="32"/>
    </location>
</feature>
<dbReference type="Pfam" id="PF00106">
    <property type="entry name" value="adh_short"/>
    <property type="match status" value="1"/>
</dbReference>
<keyword evidence="1" id="KW-0560">Oxidoreductase</keyword>